<dbReference type="AlphaFoldDB" id="A0A438AHY4"/>
<dbReference type="Proteomes" id="UP000285908">
    <property type="component" value="Unassembled WGS sequence"/>
</dbReference>
<comment type="caution">
    <text evidence="2">The sequence shown here is derived from an EMBL/GenBank/DDBJ whole genome shotgun (WGS) entry which is preliminary data.</text>
</comment>
<gene>
    <name evidence="2" type="primary">tssG</name>
    <name evidence="2" type="ORF">EKE94_05060</name>
</gene>
<dbReference type="OrthoDB" id="1523296at2"/>
<reference evidence="2 3" key="1">
    <citation type="submission" date="2018-11" db="EMBL/GenBank/DDBJ databases">
        <title>Mesobaculum littorinae gen. nov., sp. nov., isolated from Littorina scabra that represents a novel genus of the order Rhodobacteraceae.</title>
        <authorList>
            <person name="Li F."/>
        </authorList>
    </citation>
    <scope>NUCLEOTIDE SEQUENCE [LARGE SCALE GENOMIC DNA]</scope>
    <source>
        <strain evidence="2 3">M0103</strain>
    </source>
</reference>
<evidence type="ECO:0000313" key="3">
    <source>
        <dbReference type="Proteomes" id="UP000285908"/>
    </source>
</evidence>
<dbReference type="PANTHER" id="PTHR35564">
    <property type="match status" value="1"/>
</dbReference>
<dbReference type="RefSeq" id="WP_127905535.1">
    <property type="nucleotide sequence ID" value="NZ_RQXX01000002.1"/>
</dbReference>
<feature type="region of interest" description="Disordered" evidence="1">
    <location>
        <begin position="1"/>
        <end position="37"/>
    </location>
</feature>
<evidence type="ECO:0000313" key="2">
    <source>
        <dbReference type="EMBL" id="RVV98302.1"/>
    </source>
</evidence>
<dbReference type="Pfam" id="PF06996">
    <property type="entry name" value="T6SS_TssG"/>
    <property type="match status" value="1"/>
</dbReference>
<protein>
    <submittedName>
        <fullName evidence="2">Type VI secretion system baseplate subunit TssG</fullName>
    </submittedName>
</protein>
<dbReference type="NCBIfam" id="TIGR03347">
    <property type="entry name" value="VI_chp_1"/>
    <property type="match status" value="1"/>
</dbReference>
<accession>A0A438AHY4</accession>
<sequence length="381" mass="40316">MTGSADPRLASGAATPGGTPQDAGAMRPVEACAGPAGPHPATGPAGYADAGAIVALRAAPDRFDAATGLRVAQAHAARTGRPLLIVSPPDNRPATAPITAIDDRAEAVVATVPVMGLLGPLSPLPAIYGELAARDRRRRAGGLGAFVDVFTDRLTHLYAAAVEKYDIARQLRWSGPGQAAPRIVSVLRSLVGLGTGGMTTRTPLPEDQTLRFAGLLAQRTRSAAGLQALVAAELGLPVRVVQFHLRWRPLPLEEQTRMDGTARLGRDTGAGSRIPDRSGQVRLVVGPVRYPDFLSLEEGQPRLERLRRLIRFYVGPVLDFDIQLVLDRRDIPRTQLGGDGPAPRLGWNAWARSEPATRDSNEAVIGSARLHRAAPPSEGLA</sequence>
<dbReference type="InterPro" id="IPR010732">
    <property type="entry name" value="T6SS_TssG-like"/>
</dbReference>
<evidence type="ECO:0000256" key="1">
    <source>
        <dbReference type="SAM" id="MobiDB-lite"/>
    </source>
</evidence>
<proteinExistence type="predicted"/>
<dbReference type="EMBL" id="RQXX01000002">
    <property type="protein sequence ID" value="RVV98302.1"/>
    <property type="molecule type" value="Genomic_DNA"/>
</dbReference>
<name>A0A438AHY4_9RHOB</name>
<dbReference type="PANTHER" id="PTHR35564:SF4">
    <property type="entry name" value="CYTOPLASMIC PROTEIN"/>
    <property type="match status" value="1"/>
</dbReference>
<organism evidence="2 3">
    <name type="scientific">Mesobaculum littorinae</name>
    <dbReference type="NCBI Taxonomy" id="2486419"/>
    <lineage>
        <taxon>Bacteria</taxon>
        <taxon>Pseudomonadati</taxon>
        <taxon>Pseudomonadota</taxon>
        <taxon>Alphaproteobacteria</taxon>
        <taxon>Rhodobacterales</taxon>
        <taxon>Roseobacteraceae</taxon>
        <taxon>Mesobaculum</taxon>
    </lineage>
</organism>
<keyword evidence="3" id="KW-1185">Reference proteome</keyword>